<dbReference type="PANTHER" id="PTHR39456:SF1">
    <property type="entry name" value="METAL-DEPENDENT HYDROLASE"/>
    <property type="match status" value="1"/>
</dbReference>
<keyword evidence="1" id="KW-0812">Transmembrane</keyword>
<keyword evidence="3" id="KW-1185">Reference proteome</keyword>
<dbReference type="EMBL" id="AP028947">
    <property type="protein sequence ID" value="BET27507.1"/>
    <property type="molecule type" value="Genomic_DNA"/>
</dbReference>
<dbReference type="InterPro" id="IPR016516">
    <property type="entry name" value="UCP07580"/>
</dbReference>
<accession>A0AA86MJI1</accession>
<name>A0AA86MJI1_9BURK</name>
<keyword evidence="1" id="KW-1133">Transmembrane helix</keyword>
<keyword evidence="2" id="KW-0378">Hydrolase</keyword>
<reference evidence="2 3" key="1">
    <citation type="submission" date="2023-10" db="EMBL/GenBank/DDBJ databases">
        <title>Complete Genome Sequence of Limnobacter thiooxidans CS-K2T, Isolated from freshwater lake sediments in Bavaria, Germany.</title>
        <authorList>
            <person name="Naruki M."/>
            <person name="Watanabe A."/>
            <person name="Warashina T."/>
            <person name="Morita T."/>
            <person name="Arakawa K."/>
        </authorList>
    </citation>
    <scope>NUCLEOTIDE SEQUENCE [LARGE SCALE GENOMIC DNA]</scope>
    <source>
        <strain evidence="2 3">CS-K2</strain>
    </source>
</reference>
<dbReference type="AlphaFoldDB" id="A0AA86MJI1"/>
<evidence type="ECO:0000313" key="3">
    <source>
        <dbReference type="Proteomes" id="UP001329151"/>
    </source>
</evidence>
<dbReference type="Proteomes" id="UP001329151">
    <property type="component" value="Chromosome"/>
</dbReference>
<evidence type="ECO:0000256" key="1">
    <source>
        <dbReference type="SAM" id="Phobius"/>
    </source>
</evidence>
<dbReference type="GO" id="GO:0016787">
    <property type="term" value="F:hydrolase activity"/>
    <property type="evidence" value="ECO:0007669"/>
    <property type="project" value="UniProtKB-KW"/>
</dbReference>
<dbReference type="KEGG" id="lto:RGQ30_30080"/>
<dbReference type="PANTHER" id="PTHR39456">
    <property type="entry name" value="METAL-DEPENDENT HYDROLASE"/>
    <property type="match status" value="1"/>
</dbReference>
<dbReference type="PIRSF" id="PIRSF007580">
    <property type="entry name" value="UCP07580"/>
    <property type="match status" value="1"/>
</dbReference>
<protein>
    <submittedName>
        <fullName evidence="2">Metal-dependent hydrolase</fullName>
    </submittedName>
</protein>
<dbReference type="Pfam" id="PF10118">
    <property type="entry name" value="Metal_hydrol"/>
    <property type="match status" value="1"/>
</dbReference>
<sequence length="329" mass="37808">MALVETEMNVLKGLRSAQKQSRPASNTDIPLKQRNVKFDWSETPLDWIPNEPFSSYFINEINLILPAGEFWFCRLYNKALPLVTDEKLKEDVRGFIKQEAMHARGHASATEEYLAARGIKTERNQKLMKWLFDVVLDDNPFGRKVPAWLEHRWLLTRLGLVATIEHMTCVLGMYVLENKTWDKLNADEVLLDLIRWHGAEEVEHRSVAFDLYKHLGGDYLSRYYLAAVVVPMIIGLWVDGAANIAGQDPRFAKKKPAVYKPWMWIEWFKDSRKGLLPNPLWLVLQQLPYFSPWYDPVKEGSSKLAQDYLNKSPAAMTASAIAANMKVAA</sequence>
<organism evidence="2 3">
    <name type="scientific">Limnobacter thiooxidans</name>
    <dbReference type="NCBI Taxonomy" id="131080"/>
    <lineage>
        <taxon>Bacteria</taxon>
        <taxon>Pseudomonadati</taxon>
        <taxon>Pseudomonadota</taxon>
        <taxon>Betaproteobacteria</taxon>
        <taxon>Burkholderiales</taxon>
        <taxon>Burkholderiaceae</taxon>
        <taxon>Limnobacter</taxon>
    </lineage>
</organism>
<gene>
    <name evidence="2" type="ORF">RGQ30_30080</name>
</gene>
<keyword evidence="1" id="KW-0472">Membrane</keyword>
<feature type="transmembrane region" description="Helical" evidence="1">
    <location>
        <begin position="154"/>
        <end position="176"/>
    </location>
</feature>
<proteinExistence type="predicted"/>
<evidence type="ECO:0000313" key="2">
    <source>
        <dbReference type="EMBL" id="BET27507.1"/>
    </source>
</evidence>
<feature type="transmembrane region" description="Helical" evidence="1">
    <location>
        <begin position="223"/>
        <end position="245"/>
    </location>
</feature>